<keyword evidence="3" id="KW-0732">Signal</keyword>
<dbReference type="GO" id="GO:0050664">
    <property type="term" value="F:oxidoreductase activity, acting on NAD(P)H, oxygen as acceptor"/>
    <property type="evidence" value="ECO:0007669"/>
    <property type="project" value="TreeGrafter"/>
</dbReference>
<dbReference type="Proteomes" id="UP000838412">
    <property type="component" value="Chromosome 13"/>
</dbReference>
<dbReference type="Gene3D" id="3.40.50.720">
    <property type="entry name" value="NAD(P)-binding Rossmann-like Domain"/>
    <property type="match status" value="1"/>
</dbReference>
<keyword evidence="2" id="KW-0560">Oxidoreductase</keyword>
<dbReference type="FunFam" id="3.40.50.720:FF:000753">
    <property type="entry name" value="Predicted protein"/>
    <property type="match status" value="1"/>
</dbReference>
<dbReference type="SUPFAM" id="SSF51735">
    <property type="entry name" value="NAD(P)-binding Rossmann-fold domains"/>
    <property type="match status" value="1"/>
</dbReference>
<comment type="similarity">
    <text evidence="1">Belongs to the short-chain dehydrogenases/reductases (SDR) family.</text>
</comment>
<organism evidence="4 5">
    <name type="scientific">Branchiostoma lanceolatum</name>
    <name type="common">Common lancelet</name>
    <name type="synonym">Amphioxus lanceolatum</name>
    <dbReference type="NCBI Taxonomy" id="7740"/>
    <lineage>
        <taxon>Eukaryota</taxon>
        <taxon>Metazoa</taxon>
        <taxon>Chordata</taxon>
        <taxon>Cephalochordata</taxon>
        <taxon>Leptocardii</taxon>
        <taxon>Amphioxiformes</taxon>
        <taxon>Branchiostomatidae</taxon>
        <taxon>Branchiostoma</taxon>
    </lineage>
</organism>
<feature type="signal peptide" evidence="3">
    <location>
        <begin position="1"/>
        <end position="19"/>
    </location>
</feature>
<dbReference type="GO" id="GO:0016616">
    <property type="term" value="F:oxidoreductase activity, acting on the CH-OH group of donors, NAD or NADP as acceptor"/>
    <property type="evidence" value="ECO:0007669"/>
    <property type="project" value="UniProtKB-ARBA"/>
</dbReference>
<protein>
    <submittedName>
        <fullName evidence="4">PECR protein</fullName>
    </submittedName>
</protein>
<gene>
    <name evidence="4" type="primary">PECR</name>
    <name evidence="4" type="ORF">BLAG_LOCUS5929</name>
</gene>
<name>A0A8K0EBB9_BRALA</name>
<accession>A0A8K0EBB9</accession>
<sequence>MMLVLGVTAVLIVRQPAKAQDFPEKSPQTTSTLRMDNEANVNKWDEKLNESEGSVAEELASVGYDLILGYKQNQDRAQEAKAHLEGTYKVQVFLVKGEIGEEATVDAFFSCLDENFGGKLTALVHNAGAYWQNRAHNKPDASGSWFQGWEAYDFFQGLYPKCFIRLVEKAVTRMEDERGYIVAVSSPGCNNSRGPNLAYITPGTGKASVEYLVRHYAKQLAPRRITCNVIIPGFTKTEAWDPVVEELGAEQVDAYIGSCGMKRWASPREVGGVVAFLCSEKAAFITGASLPVDGGIHLK</sequence>
<dbReference type="PANTHER" id="PTHR43008:SF4">
    <property type="entry name" value="CHAIN DEHYDROGENASE, PUTATIVE (AFU_ORTHOLOGUE AFUA_4G08710)-RELATED"/>
    <property type="match status" value="1"/>
</dbReference>
<evidence type="ECO:0000256" key="1">
    <source>
        <dbReference type="ARBA" id="ARBA00006484"/>
    </source>
</evidence>
<dbReference type="AlphaFoldDB" id="A0A8K0EBB9"/>
<evidence type="ECO:0000313" key="5">
    <source>
        <dbReference type="Proteomes" id="UP000838412"/>
    </source>
</evidence>
<dbReference type="Pfam" id="PF13561">
    <property type="entry name" value="adh_short_C2"/>
    <property type="match status" value="1"/>
</dbReference>
<dbReference type="PRINTS" id="PR00081">
    <property type="entry name" value="GDHRDH"/>
</dbReference>
<dbReference type="OrthoDB" id="47007at2759"/>
<feature type="chain" id="PRO_5035444739" evidence="3">
    <location>
        <begin position="20"/>
        <end position="299"/>
    </location>
</feature>
<dbReference type="InterPro" id="IPR002347">
    <property type="entry name" value="SDR_fam"/>
</dbReference>
<evidence type="ECO:0000313" key="4">
    <source>
        <dbReference type="EMBL" id="CAH1242657.1"/>
    </source>
</evidence>
<proteinExistence type="inferred from homology"/>
<reference evidence="4" key="1">
    <citation type="submission" date="2022-01" db="EMBL/GenBank/DDBJ databases">
        <authorList>
            <person name="Braso-Vives M."/>
        </authorList>
    </citation>
    <scope>NUCLEOTIDE SEQUENCE</scope>
</reference>
<dbReference type="PANTHER" id="PTHR43008">
    <property type="entry name" value="BENZIL REDUCTASE"/>
    <property type="match status" value="1"/>
</dbReference>
<dbReference type="InterPro" id="IPR036291">
    <property type="entry name" value="NAD(P)-bd_dom_sf"/>
</dbReference>
<evidence type="ECO:0000256" key="2">
    <source>
        <dbReference type="ARBA" id="ARBA00023002"/>
    </source>
</evidence>
<keyword evidence="5" id="KW-1185">Reference proteome</keyword>
<dbReference type="EMBL" id="OV696698">
    <property type="protein sequence ID" value="CAH1242657.1"/>
    <property type="molecule type" value="Genomic_DNA"/>
</dbReference>
<evidence type="ECO:0000256" key="3">
    <source>
        <dbReference type="SAM" id="SignalP"/>
    </source>
</evidence>